<comment type="caution">
    <text evidence="2">The sequence shown here is derived from an EMBL/GenBank/DDBJ whole genome shotgun (WGS) entry which is preliminary data.</text>
</comment>
<dbReference type="AlphaFoldDB" id="A0A9P4GUB8"/>
<feature type="compositionally biased region" description="Basic and acidic residues" evidence="1">
    <location>
        <begin position="248"/>
        <end position="257"/>
    </location>
</feature>
<evidence type="ECO:0000313" key="3">
    <source>
        <dbReference type="Proteomes" id="UP000799777"/>
    </source>
</evidence>
<feature type="region of interest" description="Disordered" evidence="1">
    <location>
        <begin position="187"/>
        <end position="336"/>
    </location>
</feature>
<feature type="compositionally biased region" description="Basic and acidic residues" evidence="1">
    <location>
        <begin position="323"/>
        <end position="336"/>
    </location>
</feature>
<accession>A0A9P4GUB8</accession>
<dbReference type="Proteomes" id="UP000799777">
    <property type="component" value="Unassembled WGS sequence"/>
</dbReference>
<evidence type="ECO:0000313" key="2">
    <source>
        <dbReference type="EMBL" id="KAF2022868.1"/>
    </source>
</evidence>
<keyword evidence="3" id="KW-1185">Reference proteome</keyword>
<evidence type="ECO:0000256" key="1">
    <source>
        <dbReference type="SAM" id="MobiDB-lite"/>
    </source>
</evidence>
<name>A0A9P4GUB8_9PLEO</name>
<gene>
    <name evidence="2" type="ORF">EK21DRAFT_95375</name>
</gene>
<sequence length="358" mass="39317">MLFPVDSVHTFGRSVPQTKSSAHVHNIELEGRSFLTALGSDPAAFTAIETCSFQLIISDDNAARGQPGQAHSWPRGQIGTRRPGARDMDPLQRAMRSCQAVASIGQVQPSYSKKRLSRPSVRYSRTNKAIARLASCDWHLSVEKLAHHFGYPVLMSPDLENNLDRLTYTTAAKTPWSHAWNETLDGADATQQSRTRVHTRCNPEKNGVPNDVTTAAAALGRILTSTNTKRKADRTKVAATPPTPESASGHEPKDRHGAKSGVEDMADQENVKHDQDNTRDADVAEDDQDVAPSRKGRRRNASLYDSSPREIALPCRSPTPHLTGHEHNRSGDDRQLCEDGYVESVDSEDRGYANVVTP</sequence>
<feature type="compositionally biased region" description="Basic and acidic residues" evidence="1">
    <location>
        <begin position="269"/>
        <end position="282"/>
    </location>
</feature>
<organism evidence="2 3">
    <name type="scientific">Setomelanomma holmii</name>
    <dbReference type="NCBI Taxonomy" id="210430"/>
    <lineage>
        <taxon>Eukaryota</taxon>
        <taxon>Fungi</taxon>
        <taxon>Dikarya</taxon>
        <taxon>Ascomycota</taxon>
        <taxon>Pezizomycotina</taxon>
        <taxon>Dothideomycetes</taxon>
        <taxon>Pleosporomycetidae</taxon>
        <taxon>Pleosporales</taxon>
        <taxon>Pleosporineae</taxon>
        <taxon>Phaeosphaeriaceae</taxon>
        <taxon>Setomelanomma</taxon>
    </lineage>
</organism>
<proteinExistence type="predicted"/>
<reference evidence="2" key="1">
    <citation type="journal article" date="2020" name="Stud. Mycol.">
        <title>101 Dothideomycetes genomes: a test case for predicting lifestyles and emergence of pathogens.</title>
        <authorList>
            <person name="Haridas S."/>
            <person name="Albert R."/>
            <person name="Binder M."/>
            <person name="Bloem J."/>
            <person name="Labutti K."/>
            <person name="Salamov A."/>
            <person name="Andreopoulos B."/>
            <person name="Baker S."/>
            <person name="Barry K."/>
            <person name="Bills G."/>
            <person name="Bluhm B."/>
            <person name="Cannon C."/>
            <person name="Castanera R."/>
            <person name="Culley D."/>
            <person name="Daum C."/>
            <person name="Ezra D."/>
            <person name="Gonzalez J."/>
            <person name="Henrissat B."/>
            <person name="Kuo A."/>
            <person name="Liang C."/>
            <person name="Lipzen A."/>
            <person name="Lutzoni F."/>
            <person name="Magnuson J."/>
            <person name="Mondo S."/>
            <person name="Nolan M."/>
            <person name="Ohm R."/>
            <person name="Pangilinan J."/>
            <person name="Park H.-J."/>
            <person name="Ramirez L."/>
            <person name="Alfaro M."/>
            <person name="Sun H."/>
            <person name="Tritt A."/>
            <person name="Yoshinaga Y."/>
            <person name="Zwiers L.-H."/>
            <person name="Turgeon B."/>
            <person name="Goodwin S."/>
            <person name="Spatafora J."/>
            <person name="Crous P."/>
            <person name="Grigoriev I."/>
        </authorList>
    </citation>
    <scope>NUCLEOTIDE SEQUENCE</scope>
    <source>
        <strain evidence="2">CBS 110217</strain>
    </source>
</reference>
<dbReference type="EMBL" id="ML978418">
    <property type="protein sequence ID" value="KAF2022868.1"/>
    <property type="molecule type" value="Genomic_DNA"/>
</dbReference>
<protein>
    <submittedName>
        <fullName evidence="2">Uncharacterized protein</fullName>
    </submittedName>
</protein>